<dbReference type="STRING" id="33995.KOEU_39050"/>
<evidence type="ECO:0000313" key="4">
    <source>
        <dbReference type="EMBL" id="KON62608.1"/>
    </source>
</evidence>
<dbReference type="Pfam" id="PF26107">
    <property type="entry name" value="BrxR_CTD"/>
    <property type="match status" value="1"/>
</dbReference>
<dbReference type="EMBL" id="LHUQ01000099">
    <property type="protein sequence ID" value="KON62608.1"/>
    <property type="molecule type" value="Genomic_DNA"/>
</dbReference>
<comment type="caution">
    <text evidence="4">The sequence shown here is derived from an EMBL/GenBank/DDBJ whole genome shotgun (WGS) entry which is preliminary data.</text>
</comment>
<dbReference type="PATRIC" id="fig|33995.3.peg.4322"/>
<evidence type="ECO:0000259" key="1">
    <source>
        <dbReference type="Pfam" id="PF13280"/>
    </source>
</evidence>
<dbReference type="PIRSF" id="PIRSF015558">
    <property type="entry name" value="Txn_reg_DeoR_prd"/>
    <property type="match status" value="1"/>
</dbReference>
<dbReference type="InterPro" id="IPR059019">
    <property type="entry name" value="WHD_CapW"/>
</dbReference>
<feature type="domain" description="WYL" evidence="1">
    <location>
        <begin position="132"/>
        <end position="202"/>
    </location>
</feature>
<gene>
    <name evidence="4" type="ORF">KOEU_39050</name>
</gene>
<dbReference type="Proteomes" id="UP000037566">
    <property type="component" value="Unassembled WGS sequence"/>
</dbReference>
<protein>
    <submittedName>
        <fullName evidence="4">Uncharacterized protein</fullName>
    </submittedName>
</protein>
<feature type="domain" description="DNA-binding transcriptional repressor CapW winged helix-turn-helix" evidence="3">
    <location>
        <begin position="18"/>
        <end position="98"/>
    </location>
</feature>
<name>A0A0M0EBJ6_KOMEU</name>
<dbReference type="AlphaFoldDB" id="A0A0M0EBJ6"/>
<sequence length="302" mass="34988">MKPSITFDELVKESSLQQAERLAYIDFKIRYLGEISRGEIIEEFKIGQAAASGDLKLYREFRENNAYRDHTTKKTVINTELYIPLVKLDVHTALNFIHHGFCRNELMEKRSMVPLEVIDPRMSPDSLNEEDVATVTRAITSKSGLSCGYFSASSGDHHERLLFPTALFVDRKYWYFRAYDRSQNSEKTGFKNFKLARLKNVQWCPKQKPNPDEDFYHDKAWHTLLPLQLVIHEDRKEAAKSLEREFGLVDGKLTITCQAALAYFIRHNWRIDVGNGEKGYFNFRLENSEGLKQVEYAAGLFG</sequence>
<reference evidence="4" key="1">
    <citation type="submission" date="2015-08" db="EMBL/GenBank/DDBJ databases">
        <title>Draft genome sequence of Komagataeibacter europaeus CECT 8546 a cellulose producer strain from vinegar produced by the traditional method.</title>
        <authorList>
            <person name="Poehlein A."/>
            <person name="Valera M.J."/>
            <person name="Haack F.S."/>
            <person name="Mas A."/>
            <person name="Daniel R."/>
            <person name="Streit W.R."/>
            <person name="Mateo E."/>
        </authorList>
    </citation>
    <scope>NUCLEOTIDE SEQUENCE [LARGE SCALE GENOMIC DNA]</scope>
    <source>
        <strain evidence="4">CECT 8546</strain>
    </source>
</reference>
<evidence type="ECO:0000259" key="3">
    <source>
        <dbReference type="Pfam" id="PF26109"/>
    </source>
</evidence>
<dbReference type="Pfam" id="PF13280">
    <property type="entry name" value="WYL"/>
    <property type="match status" value="1"/>
</dbReference>
<organism evidence="4 5">
    <name type="scientific">Komagataeibacter europaeus</name>
    <name type="common">Gluconacetobacter europaeus</name>
    <dbReference type="NCBI Taxonomy" id="33995"/>
    <lineage>
        <taxon>Bacteria</taxon>
        <taxon>Pseudomonadati</taxon>
        <taxon>Pseudomonadota</taxon>
        <taxon>Alphaproteobacteria</taxon>
        <taxon>Acetobacterales</taxon>
        <taxon>Acetobacteraceae</taxon>
        <taxon>Komagataeibacter</taxon>
    </lineage>
</organism>
<evidence type="ECO:0000259" key="2">
    <source>
        <dbReference type="Pfam" id="PF26107"/>
    </source>
</evidence>
<dbReference type="Pfam" id="PF26109">
    <property type="entry name" value="WHD_BrxR"/>
    <property type="match status" value="1"/>
</dbReference>
<evidence type="ECO:0000313" key="5">
    <source>
        <dbReference type="Proteomes" id="UP000037566"/>
    </source>
</evidence>
<keyword evidence="5" id="KW-1185">Reference proteome</keyword>
<accession>A0A0M0EBJ6</accession>
<feature type="domain" description="DNA-binding transcriptional repressor CapW C-terminal dimerisation" evidence="2">
    <location>
        <begin position="226"/>
        <end position="285"/>
    </location>
</feature>
<dbReference type="InterPro" id="IPR059020">
    <property type="entry name" value="CapW_CTD"/>
</dbReference>
<dbReference type="PROSITE" id="PS52050">
    <property type="entry name" value="WYL"/>
    <property type="match status" value="1"/>
</dbReference>
<dbReference type="InterPro" id="IPR016634">
    <property type="entry name" value="CapW-like"/>
</dbReference>
<dbReference type="OrthoDB" id="6400324at2"/>
<dbReference type="InterPro" id="IPR026881">
    <property type="entry name" value="WYL_dom"/>
</dbReference>
<proteinExistence type="predicted"/>